<reference evidence="1 2" key="1">
    <citation type="journal article" date="2013" name="Nat. Commun.">
        <title>The evolution and pathogenic mechanisms of the rice sheath blight pathogen.</title>
        <authorList>
            <person name="Zheng A."/>
            <person name="Lin R."/>
            <person name="Xu L."/>
            <person name="Qin P."/>
            <person name="Tang C."/>
            <person name="Ai P."/>
            <person name="Zhang D."/>
            <person name="Liu Y."/>
            <person name="Sun Z."/>
            <person name="Feng H."/>
            <person name="Wang Y."/>
            <person name="Chen Y."/>
            <person name="Liang X."/>
            <person name="Fu R."/>
            <person name="Li Q."/>
            <person name="Zhang J."/>
            <person name="Yu X."/>
            <person name="Xie Z."/>
            <person name="Ding L."/>
            <person name="Guan P."/>
            <person name="Tang J."/>
            <person name="Liang Y."/>
            <person name="Wang S."/>
            <person name="Deng Q."/>
            <person name="Li S."/>
            <person name="Zhu J."/>
            <person name="Wang L."/>
            <person name="Liu H."/>
            <person name="Li P."/>
        </authorList>
    </citation>
    <scope>NUCLEOTIDE SEQUENCE [LARGE SCALE GENOMIC DNA]</scope>
    <source>
        <strain evidence="2">AG-1 IA</strain>
    </source>
</reference>
<sequence length="57" mass="6639">MPPPPFGNRILVRRSRCEWEFDGYWAELHWLDVNTSNILLMDYLSICGVVGTIGSRR</sequence>
<keyword evidence="2" id="KW-1185">Reference proteome</keyword>
<comment type="caution">
    <text evidence="1">The sequence shown here is derived from an EMBL/GenBank/DDBJ whole genome shotgun (WGS) entry which is preliminary data.</text>
</comment>
<protein>
    <submittedName>
        <fullName evidence="1">Uncharacterized protein</fullName>
    </submittedName>
</protein>
<accession>L8WLY7</accession>
<gene>
    <name evidence="1" type="ORF">AG1IA_06999</name>
</gene>
<evidence type="ECO:0000313" key="2">
    <source>
        <dbReference type="Proteomes" id="UP000011668"/>
    </source>
</evidence>
<dbReference type="HOGENOM" id="CLU_2998093_0_0_1"/>
<organism evidence="1 2">
    <name type="scientific">Thanatephorus cucumeris (strain AG1-IA)</name>
    <name type="common">Rice sheath blight fungus</name>
    <name type="synonym">Rhizoctonia solani</name>
    <dbReference type="NCBI Taxonomy" id="983506"/>
    <lineage>
        <taxon>Eukaryota</taxon>
        <taxon>Fungi</taxon>
        <taxon>Dikarya</taxon>
        <taxon>Basidiomycota</taxon>
        <taxon>Agaricomycotina</taxon>
        <taxon>Agaricomycetes</taxon>
        <taxon>Cantharellales</taxon>
        <taxon>Ceratobasidiaceae</taxon>
        <taxon>Rhizoctonia</taxon>
        <taxon>Rhizoctonia solani AG-1</taxon>
    </lineage>
</organism>
<dbReference type="Proteomes" id="UP000011668">
    <property type="component" value="Unassembled WGS sequence"/>
</dbReference>
<dbReference type="AlphaFoldDB" id="L8WLY7"/>
<name>L8WLY7_THACA</name>
<evidence type="ECO:0000313" key="1">
    <source>
        <dbReference type="EMBL" id="ELU38965.1"/>
    </source>
</evidence>
<dbReference type="EMBL" id="AFRT01001974">
    <property type="protein sequence ID" value="ELU38965.1"/>
    <property type="molecule type" value="Genomic_DNA"/>
</dbReference>
<proteinExistence type="predicted"/>